<keyword evidence="2" id="KW-1185">Reference proteome</keyword>
<dbReference type="AlphaFoldDB" id="A0A3M7S9S8"/>
<organism evidence="1 2">
    <name type="scientific">Brachionus plicatilis</name>
    <name type="common">Marine rotifer</name>
    <name type="synonym">Brachionus muelleri</name>
    <dbReference type="NCBI Taxonomy" id="10195"/>
    <lineage>
        <taxon>Eukaryota</taxon>
        <taxon>Metazoa</taxon>
        <taxon>Spiralia</taxon>
        <taxon>Gnathifera</taxon>
        <taxon>Rotifera</taxon>
        <taxon>Eurotatoria</taxon>
        <taxon>Monogononta</taxon>
        <taxon>Pseudotrocha</taxon>
        <taxon>Ploima</taxon>
        <taxon>Brachionidae</taxon>
        <taxon>Brachionus</taxon>
    </lineage>
</organism>
<name>A0A3M7S9S8_BRAPC</name>
<reference evidence="1 2" key="1">
    <citation type="journal article" date="2018" name="Sci. Rep.">
        <title>Genomic signatures of local adaptation to the degree of environmental predictability in rotifers.</title>
        <authorList>
            <person name="Franch-Gras L."/>
            <person name="Hahn C."/>
            <person name="Garcia-Roger E.M."/>
            <person name="Carmona M.J."/>
            <person name="Serra M."/>
            <person name="Gomez A."/>
        </authorList>
    </citation>
    <scope>NUCLEOTIDE SEQUENCE [LARGE SCALE GENOMIC DNA]</scope>
    <source>
        <strain evidence="1">HYR1</strain>
    </source>
</reference>
<evidence type="ECO:0000313" key="2">
    <source>
        <dbReference type="Proteomes" id="UP000276133"/>
    </source>
</evidence>
<proteinExistence type="predicted"/>
<evidence type="ECO:0000313" key="1">
    <source>
        <dbReference type="EMBL" id="RNA32407.1"/>
    </source>
</evidence>
<comment type="caution">
    <text evidence="1">The sequence shown here is derived from an EMBL/GenBank/DDBJ whole genome shotgun (WGS) entry which is preliminary data.</text>
</comment>
<dbReference type="Proteomes" id="UP000276133">
    <property type="component" value="Unassembled WGS sequence"/>
</dbReference>
<sequence length="77" mass="8992">MRLFMRSLDAKNIKSEDLRSTGLIVNFLSLNEMLRISLHGKPILGIRKKNLKIKESKKIFIQEKFLFSSLKNSNKKN</sequence>
<accession>A0A3M7S9S8</accession>
<dbReference type="EMBL" id="REGN01001801">
    <property type="protein sequence ID" value="RNA32407.1"/>
    <property type="molecule type" value="Genomic_DNA"/>
</dbReference>
<gene>
    <name evidence="1" type="ORF">BpHYR1_014198</name>
</gene>
<protein>
    <submittedName>
        <fullName evidence="1">Uncharacterized protein</fullName>
    </submittedName>
</protein>